<keyword evidence="2" id="KW-1185">Reference proteome</keyword>
<accession>A0A316DX58</accession>
<protein>
    <submittedName>
        <fullName evidence="1">Uncharacterized protein</fullName>
    </submittedName>
</protein>
<sequence length="53" mass="6118">MSQHQVLWLKELSSNIIDLGLIDGKASRNYFSGGFLFAQCYFMNLNFNLQKSE</sequence>
<evidence type="ECO:0000313" key="2">
    <source>
        <dbReference type="Proteomes" id="UP000245489"/>
    </source>
</evidence>
<dbReference type="EMBL" id="QGGO01000019">
    <property type="protein sequence ID" value="PWK22624.1"/>
    <property type="molecule type" value="Genomic_DNA"/>
</dbReference>
<dbReference type="Proteomes" id="UP000245489">
    <property type="component" value="Unassembled WGS sequence"/>
</dbReference>
<evidence type="ECO:0000313" key="1">
    <source>
        <dbReference type="EMBL" id="PWK22624.1"/>
    </source>
</evidence>
<proteinExistence type="predicted"/>
<reference evidence="1 2" key="1">
    <citation type="submission" date="2018-05" db="EMBL/GenBank/DDBJ databases">
        <title>Genomic Encyclopedia of Archaeal and Bacterial Type Strains, Phase II (KMG-II): from individual species to whole genera.</title>
        <authorList>
            <person name="Goeker M."/>
        </authorList>
    </citation>
    <scope>NUCLEOTIDE SEQUENCE [LARGE SCALE GENOMIC DNA]</scope>
    <source>
        <strain evidence="1 2">DSM 22214</strain>
    </source>
</reference>
<dbReference type="AlphaFoldDB" id="A0A316DX58"/>
<organism evidence="1 2">
    <name type="scientific">Arcicella aurantiaca</name>
    <dbReference type="NCBI Taxonomy" id="591202"/>
    <lineage>
        <taxon>Bacteria</taxon>
        <taxon>Pseudomonadati</taxon>
        <taxon>Bacteroidota</taxon>
        <taxon>Cytophagia</taxon>
        <taxon>Cytophagales</taxon>
        <taxon>Flectobacillaceae</taxon>
        <taxon>Arcicella</taxon>
    </lineage>
</organism>
<name>A0A316DX58_9BACT</name>
<gene>
    <name evidence="1" type="ORF">LV89_03336</name>
</gene>
<comment type="caution">
    <text evidence="1">The sequence shown here is derived from an EMBL/GenBank/DDBJ whole genome shotgun (WGS) entry which is preliminary data.</text>
</comment>